<dbReference type="Pfam" id="PF01575">
    <property type="entry name" value="MaoC_dehydratas"/>
    <property type="match status" value="1"/>
</dbReference>
<sequence length="314" mass="35807">MESTTKQTSELKKVPNIKMLMFKSLFKRASKQSPSTLPRSEFRITNIAGNQQSKKIALFHQVVDWPGEYLHPCYIHSLAFPLHMKLLLTPSFPFPLLGLVHIENKICQYRPIYRTENLTLTCRLADLVAHPKGWLFSVITECTTQGELIWCSESINLYRVKHSFEVASQAKPPAVSFSEHSRSVHWRLASNLGRLYANASGDYNPIHLAKWSARLFGFKRQIIHGMWTKSRSLSELQKQYPAAFDHEFTVQTAFKLPLYLPSNVVMLSQPFVTTPAVPEIKDRVKASNTIAFKVETQLNDSEVSPHLLGSFSFT</sequence>
<evidence type="ECO:0000259" key="1">
    <source>
        <dbReference type="Pfam" id="PF01575"/>
    </source>
</evidence>
<dbReference type="InterPro" id="IPR029069">
    <property type="entry name" value="HotDog_dom_sf"/>
</dbReference>
<dbReference type="PANTHER" id="PTHR43841">
    <property type="entry name" value="3-HYDROXYACYL-THIOESTER DEHYDRATASE HTDX-RELATED"/>
    <property type="match status" value="1"/>
</dbReference>
<proteinExistence type="predicted"/>
<keyword evidence="3" id="KW-1185">Reference proteome</keyword>
<dbReference type="EMBL" id="JAWDIO010000002">
    <property type="protein sequence ID" value="MDU0354380.1"/>
    <property type="molecule type" value="Genomic_DNA"/>
</dbReference>
<gene>
    <name evidence="2" type="ORF">RS130_10935</name>
</gene>
<protein>
    <submittedName>
        <fullName evidence="2">MaoC/PaaZ C-terminal domain-containing protein</fullName>
    </submittedName>
</protein>
<name>A0ABU3SWK8_9ALTE</name>
<dbReference type="Proteomes" id="UP001247805">
    <property type="component" value="Unassembled WGS sequence"/>
</dbReference>
<organism evidence="2 3">
    <name type="scientific">Paraglaciecola aquimarina</name>
    <dbReference type="NCBI Taxonomy" id="1235557"/>
    <lineage>
        <taxon>Bacteria</taxon>
        <taxon>Pseudomonadati</taxon>
        <taxon>Pseudomonadota</taxon>
        <taxon>Gammaproteobacteria</taxon>
        <taxon>Alteromonadales</taxon>
        <taxon>Alteromonadaceae</taxon>
        <taxon>Paraglaciecola</taxon>
    </lineage>
</organism>
<accession>A0ABU3SWK8</accession>
<dbReference type="PANTHER" id="PTHR43841:SF3">
    <property type="entry name" value="(3R)-HYDROXYACYL-ACP DEHYDRATASE SUBUNIT HADB"/>
    <property type="match status" value="1"/>
</dbReference>
<comment type="caution">
    <text evidence="2">The sequence shown here is derived from an EMBL/GenBank/DDBJ whole genome shotgun (WGS) entry which is preliminary data.</text>
</comment>
<evidence type="ECO:0000313" key="3">
    <source>
        <dbReference type="Proteomes" id="UP001247805"/>
    </source>
</evidence>
<dbReference type="SUPFAM" id="SSF54637">
    <property type="entry name" value="Thioesterase/thiol ester dehydrase-isomerase"/>
    <property type="match status" value="2"/>
</dbReference>
<dbReference type="Gene3D" id="3.10.129.10">
    <property type="entry name" value="Hotdog Thioesterase"/>
    <property type="match status" value="1"/>
</dbReference>
<feature type="domain" description="MaoC-like" evidence="1">
    <location>
        <begin position="194"/>
        <end position="242"/>
    </location>
</feature>
<evidence type="ECO:0000313" key="2">
    <source>
        <dbReference type="EMBL" id="MDU0354380.1"/>
    </source>
</evidence>
<dbReference type="InterPro" id="IPR002539">
    <property type="entry name" value="MaoC-like_dom"/>
</dbReference>
<dbReference type="RefSeq" id="WP_316025984.1">
    <property type="nucleotide sequence ID" value="NZ_JAWDIO010000002.1"/>
</dbReference>
<reference evidence="2 3" key="1">
    <citation type="submission" date="2023-10" db="EMBL/GenBank/DDBJ databases">
        <title>Glaciecola aquimarina strain GGW-M5 nov., isolated from a coastal seawater.</title>
        <authorList>
            <person name="Bayburt H."/>
            <person name="Kim J.M."/>
            <person name="Choi B.J."/>
            <person name="Jeon C.O."/>
        </authorList>
    </citation>
    <scope>NUCLEOTIDE SEQUENCE [LARGE SCALE GENOMIC DNA]</scope>
    <source>
        <strain evidence="2 3">KCTC 32108</strain>
    </source>
</reference>